<reference evidence="3 4" key="1">
    <citation type="submission" date="2020-08" db="EMBL/GenBank/DDBJ databases">
        <title>Genomic Encyclopedia of Type Strains, Phase III (KMG-III): the genomes of soil and plant-associated and newly described type strains.</title>
        <authorList>
            <person name="Whitman W."/>
        </authorList>
    </citation>
    <scope>NUCLEOTIDE SEQUENCE [LARGE SCALE GENOMIC DNA]</scope>
    <source>
        <strain evidence="3 4">CECT 8840</strain>
    </source>
</reference>
<dbReference type="Pfam" id="PF03795">
    <property type="entry name" value="YCII"/>
    <property type="match status" value="1"/>
</dbReference>
<dbReference type="SUPFAM" id="SSF54909">
    <property type="entry name" value="Dimeric alpha+beta barrel"/>
    <property type="match status" value="1"/>
</dbReference>
<dbReference type="Gene3D" id="3.30.70.1060">
    <property type="entry name" value="Dimeric alpha+beta barrel"/>
    <property type="match status" value="1"/>
</dbReference>
<evidence type="ECO:0000259" key="2">
    <source>
        <dbReference type="Pfam" id="PF03795"/>
    </source>
</evidence>
<proteinExistence type="inferred from homology"/>
<evidence type="ECO:0000313" key="4">
    <source>
        <dbReference type="Proteomes" id="UP000552644"/>
    </source>
</evidence>
<accession>A0A7W7QN13</accession>
<protein>
    <recommendedName>
        <fullName evidence="2">YCII-related domain-containing protein</fullName>
    </recommendedName>
</protein>
<dbReference type="InterPro" id="IPR011008">
    <property type="entry name" value="Dimeric_a/b-barrel"/>
</dbReference>
<organism evidence="3 4">
    <name type="scientific">Streptosporangium saharense</name>
    <dbReference type="NCBI Taxonomy" id="1706840"/>
    <lineage>
        <taxon>Bacteria</taxon>
        <taxon>Bacillati</taxon>
        <taxon>Actinomycetota</taxon>
        <taxon>Actinomycetes</taxon>
        <taxon>Streptosporangiales</taxon>
        <taxon>Streptosporangiaceae</taxon>
        <taxon>Streptosporangium</taxon>
    </lineage>
</organism>
<evidence type="ECO:0000256" key="1">
    <source>
        <dbReference type="ARBA" id="ARBA00007689"/>
    </source>
</evidence>
<gene>
    <name evidence="3" type="ORF">FHS44_003566</name>
</gene>
<keyword evidence="4" id="KW-1185">Reference proteome</keyword>
<dbReference type="PANTHER" id="PTHR35174:SF3">
    <property type="entry name" value="BLL7171 PROTEIN"/>
    <property type="match status" value="1"/>
</dbReference>
<name>A0A7W7QN13_9ACTN</name>
<comment type="caution">
    <text evidence="3">The sequence shown here is derived from an EMBL/GenBank/DDBJ whole genome shotgun (WGS) entry which is preliminary data.</text>
</comment>
<dbReference type="AlphaFoldDB" id="A0A7W7QN13"/>
<evidence type="ECO:0000313" key="3">
    <source>
        <dbReference type="EMBL" id="MBB4916478.1"/>
    </source>
</evidence>
<feature type="domain" description="YCII-related" evidence="2">
    <location>
        <begin position="1"/>
        <end position="113"/>
    </location>
</feature>
<dbReference type="PANTHER" id="PTHR35174">
    <property type="entry name" value="BLL7171 PROTEIN-RELATED"/>
    <property type="match status" value="1"/>
</dbReference>
<dbReference type="EMBL" id="JACHJP010000003">
    <property type="protein sequence ID" value="MBB4916478.1"/>
    <property type="molecule type" value="Genomic_DNA"/>
</dbReference>
<dbReference type="RefSeq" id="WP_184715885.1">
    <property type="nucleotide sequence ID" value="NZ_JACHJP010000003.1"/>
</dbReference>
<dbReference type="Proteomes" id="UP000552644">
    <property type="component" value="Unassembled WGS sequence"/>
</dbReference>
<comment type="similarity">
    <text evidence="1">Belongs to the YciI family.</text>
</comment>
<sequence length="115" mass="12681">MKYVLMIYNNPETWEDLSSEEQGGLIGEARALVAELTASGEWVGGEALAAWSRGRTVRVRDGDPIITDGPFVEAKEYLAGYCVIDCATEERALEIAVRWPDARICAIEVRPVEPP</sequence>
<dbReference type="InterPro" id="IPR005545">
    <property type="entry name" value="YCII"/>
</dbReference>